<gene>
    <name evidence="1" type="ORF">BJ085DRAFT_36343</name>
</gene>
<evidence type="ECO:0000313" key="2">
    <source>
        <dbReference type="Proteomes" id="UP000268162"/>
    </source>
</evidence>
<evidence type="ECO:0000313" key="1">
    <source>
        <dbReference type="EMBL" id="RKP38303.1"/>
    </source>
</evidence>
<protein>
    <submittedName>
        <fullName evidence="1">Uncharacterized protein</fullName>
    </submittedName>
</protein>
<dbReference type="AlphaFoldDB" id="A0A4P9ZXC6"/>
<dbReference type="Proteomes" id="UP000268162">
    <property type="component" value="Unassembled WGS sequence"/>
</dbReference>
<keyword evidence="2" id="KW-1185">Reference proteome</keyword>
<organism evidence="1 2">
    <name type="scientific">Dimargaris cristalligena</name>
    <dbReference type="NCBI Taxonomy" id="215637"/>
    <lineage>
        <taxon>Eukaryota</taxon>
        <taxon>Fungi</taxon>
        <taxon>Fungi incertae sedis</taxon>
        <taxon>Zoopagomycota</taxon>
        <taxon>Kickxellomycotina</taxon>
        <taxon>Dimargaritomycetes</taxon>
        <taxon>Dimargaritales</taxon>
        <taxon>Dimargaritaceae</taxon>
        <taxon>Dimargaris</taxon>
    </lineage>
</organism>
<proteinExistence type="predicted"/>
<accession>A0A4P9ZXC6</accession>
<dbReference type="EMBL" id="ML002382">
    <property type="protein sequence ID" value="RKP38303.1"/>
    <property type="molecule type" value="Genomic_DNA"/>
</dbReference>
<sequence>MLAVFTGRFYDIWRHVAESIPFEQLMASVSAVLATTGELAKLRELWDAVVRAPQLNSRSTAYMAMLLLEFDNSDPAQVLEMAGQINIDCEYAGIMGFENAKTKCLSVSQIRPKYHNALSQMTGRGLVYVRRDYHGNPELAIRARRSAVRALFGVKENEPDAFPWLDTPAVDEQLYMVKYREHLPPPRTPGQQ</sequence>
<name>A0A4P9ZXC6_9FUNG</name>
<reference evidence="2" key="1">
    <citation type="journal article" date="2018" name="Nat. Microbiol.">
        <title>Leveraging single-cell genomics to expand the fungal tree of life.</title>
        <authorList>
            <person name="Ahrendt S.R."/>
            <person name="Quandt C.A."/>
            <person name="Ciobanu D."/>
            <person name="Clum A."/>
            <person name="Salamov A."/>
            <person name="Andreopoulos B."/>
            <person name="Cheng J.F."/>
            <person name="Woyke T."/>
            <person name="Pelin A."/>
            <person name="Henrissat B."/>
            <person name="Reynolds N.K."/>
            <person name="Benny G.L."/>
            <person name="Smith M.E."/>
            <person name="James T.Y."/>
            <person name="Grigoriev I.V."/>
        </authorList>
    </citation>
    <scope>NUCLEOTIDE SEQUENCE [LARGE SCALE GENOMIC DNA]</scope>
    <source>
        <strain evidence="2">RSA 468</strain>
    </source>
</reference>